<reference evidence="3" key="1">
    <citation type="journal article" date="2016" name="Nat. Biotechnol.">
        <title>Sequencing wild and cultivated cassava and related species reveals extensive interspecific hybridization and genetic diversity.</title>
        <authorList>
            <person name="Bredeson J.V."/>
            <person name="Lyons J.B."/>
            <person name="Prochnik S.E."/>
            <person name="Wu G.A."/>
            <person name="Ha C.M."/>
            <person name="Edsinger-Gonzales E."/>
            <person name="Grimwood J."/>
            <person name="Schmutz J."/>
            <person name="Rabbi I.Y."/>
            <person name="Egesi C."/>
            <person name="Nauluvula P."/>
            <person name="Lebot V."/>
            <person name="Ndunguru J."/>
            <person name="Mkamilo G."/>
            <person name="Bart R.S."/>
            <person name="Setter T.L."/>
            <person name="Gleadow R.M."/>
            <person name="Kulakow P."/>
            <person name="Ferguson M.E."/>
            <person name="Rounsley S."/>
            <person name="Rokhsar D.S."/>
        </authorList>
    </citation>
    <scope>NUCLEOTIDE SEQUENCE [LARGE SCALE GENOMIC DNA]</scope>
    <source>
        <strain evidence="3">cv. AM560-2</strain>
    </source>
</reference>
<dbReference type="Gramene" id="Manes.12G075800.1.v8.1">
    <property type="protein sequence ID" value="Manes.12G075800.1.v8.1.CDS.1"/>
    <property type="gene ID" value="Manes.12G075800.v8.1"/>
</dbReference>
<dbReference type="AlphaFoldDB" id="A0A2C9UVR0"/>
<dbReference type="PANTHER" id="PTHR31852">
    <property type="entry name" value="LATE EMBRYOGENESIS ABUNDANT (LEA) HYDROXYPROLINE-RICH GLYCOPROTEIN FAMILY"/>
    <property type="match status" value="1"/>
</dbReference>
<organism evidence="2 3">
    <name type="scientific">Manihot esculenta</name>
    <name type="common">Cassava</name>
    <name type="synonym">Jatropha manihot</name>
    <dbReference type="NCBI Taxonomy" id="3983"/>
    <lineage>
        <taxon>Eukaryota</taxon>
        <taxon>Viridiplantae</taxon>
        <taxon>Streptophyta</taxon>
        <taxon>Embryophyta</taxon>
        <taxon>Tracheophyta</taxon>
        <taxon>Spermatophyta</taxon>
        <taxon>Magnoliopsida</taxon>
        <taxon>eudicotyledons</taxon>
        <taxon>Gunneridae</taxon>
        <taxon>Pentapetalae</taxon>
        <taxon>rosids</taxon>
        <taxon>fabids</taxon>
        <taxon>Malpighiales</taxon>
        <taxon>Euphorbiaceae</taxon>
        <taxon>Crotonoideae</taxon>
        <taxon>Manihoteae</taxon>
        <taxon>Manihot</taxon>
    </lineage>
</organism>
<keyword evidence="3" id="KW-1185">Reference proteome</keyword>
<comment type="caution">
    <text evidence="2">The sequence shown here is derived from an EMBL/GenBank/DDBJ whole genome shotgun (WGS) entry which is preliminary data.</text>
</comment>
<dbReference type="OMA" id="IFKFPAT"/>
<dbReference type="OrthoDB" id="843417at2759"/>
<evidence type="ECO:0000313" key="3">
    <source>
        <dbReference type="Proteomes" id="UP000091857"/>
    </source>
</evidence>
<keyword evidence="1" id="KW-0472">Membrane</keyword>
<dbReference type="InterPro" id="IPR055301">
    <property type="entry name" value="Lea14-like_2"/>
</dbReference>
<name>A0A2C9UVR0_MANES</name>
<evidence type="ECO:0000313" key="2">
    <source>
        <dbReference type="EMBL" id="OAY35144.1"/>
    </source>
</evidence>
<dbReference type="Proteomes" id="UP000091857">
    <property type="component" value="Chromosome 12"/>
</dbReference>
<keyword evidence="1" id="KW-1133">Transmembrane helix</keyword>
<sequence length="186" mass="20244">MAKGSCRGLKICCGVTAIFLIIFAVIFTSLALTIFKPKDPKIIAHSFGLNNFESGNFTANVTLSLVITIENPNYGSFMFRNSTGYVNYHEDLVAEIPIDGCFVPSHSTVNIPTSGALMEDKLLENPYLLPDIMAGSLNFTSSAVIYGKVSVLKILKLHATAYISCDISIFVPSQDIESTCNSKFKL</sequence>
<evidence type="ECO:0008006" key="4">
    <source>
        <dbReference type="Google" id="ProtNLM"/>
    </source>
</evidence>
<keyword evidence="1" id="KW-0812">Transmembrane</keyword>
<proteinExistence type="predicted"/>
<protein>
    <recommendedName>
        <fullName evidence="4">Late embryogenesis abundant protein LEA-2 subgroup domain-containing protein</fullName>
    </recommendedName>
</protein>
<gene>
    <name evidence="2" type="ORF">MANES_12G075800v8</name>
</gene>
<feature type="transmembrane region" description="Helical" evidence="1">
    <location>
        <begin position="12"/>
        <end position="35"/>
    </location>
</feature>
<dbReference type="EMBL" id="CM004398">
    <property type="protein sequence ID" value="OAY35144.1"/>
    <property type="molecule type" value="Genomic_DNA"/>
</dbReference>
<dbReference type="STRING" id="3983.A0A2C9UVR0"/>
<accession>A0A2C9UVR0</accession>
<evidence type="ECO:0000256" key="1">
    <source>
        <dbReference type="SAM" id="Phobius"/>
    </source>
</evidence>